<dbReference type="GO" id="GO:0032259">
    <property type="term" value="P:methylation"/>
    <property type="evidence" value="ECO:0007669"/>
    <property type="project" value="UniProtKB-KW"/>
</dbReference>
<organism evidence="2 3">
    <name type="scientific">Neobacillus kokaensis</name>
    <dbReference type="NCBI Taxonomy" id="2759023"/>
    <lineage>
        <taxon>Bacteria</taxon>
        <taxon>Bacillati</taxon>
        <taxon>Bacillota</taxon>
        <taxon>Bacilli</taxon>
        <taxon>Bacillales</taxon>
        <taxon>Bacillaceae</taxon>
        <taxon>Neobacillus</taxon>
    </lineage>
</organism>
<evidence type="ECO:0000259" key="1">
    <source>
        <dbReference type="Pfam" id="PF08241"/>
    </source>
</evidence>
<keyword evidence="2" id="KW-0808">Transferase</keyword>
<dbReference type="PANTHER" id="PTHR45036:SF1">
    <property type="entry name" value="METHYLTRANSFERASE LIKE 7A"/>
    <property type="match status" value="1"/>
</dbReference>
<name>A0ABQ3N4N2_9BACI</name>
<accession>A0ABQ3N4N2</accession>
<dbReference type="InterPro" id="IPR052356">
    <property type="entry name" value="Thiol_S-MT"/>
</dbReference>
<dbReference type="CDD" id="cd02440">
    <property type="entry name" value="AdoMet_MTases"/>
    <property type="match status" value="1"/>
</dbReference>
<reference evidence="2 3" key="1">
    <citation type="journal article" date="2022" name="Int. J. Syst. Evol. Microbiol.">
        <title>Neobacillus kokaensis sp. nov., isolated from soil.</title>
        <authorList>
            <person name="Yuki K."/>
            <person name="Matsubara H."/>
            <person name="Yamaguchi S."/>
        </authorList>
    </citation>
    <scope>NUCLEOTIDE SEQUENCE [LARGE SCALE GENOMIC DNA]</scope>
    <source>
        <strain evidence="2 3">LOB 377</strain>
    </source>
</reference>
<gene>
    <name evidence="2" type="ORF">AM1BK_24960</name>
</gene>
<sequence>MGRNFSNWYDFLMNPLEKRKFNMIRKELLANATGNVLELGSGTGVNFPFYKAAEKVTAVEPSEHMIKHSLSKIKQAFVPIEVVQASAEELPYEDSSFDTVVATLVFCTIPNPEKAVMEMKRVCKPGGKILLFEHVKMENRILASLQDLLTPIWKKICDGCCLNRKTLELLESHQLKITKVQKYYGDLFVYVECQNQS</sequence>
<feature type="domain" description="Methyltransferase type 11" evidence="1">
    <location>
        <begin position="37"/>
        <end position="130"/>
    </location>
</feature>
<protein>
    <submittedName>
        <fullName evidence="2">SAM-dependent methyltransferase</fullName>
    </submittedName>
</protein>
<evidence type="ECO:0000313" key="3">
    <source>
        <dbReference type="Proteomes" id="UP000637074"/>
    </source>
</evidence>
<dbReference type="GO" id="GO:0008168">
    <property type="term" value="F:methyltransferase activity"/>
    <property type="evidence" value="ECO:0007669"/>
    <property type="project" value="UniProtKB-KW"/>
</dbReference>
<keyword evidence="2" id="KW-0489">Methyltransferase</keyword>
<dbReference type="RefSeq" id="WP_191273251.1">
    <property type="nucleotide sequence ID" value="NZ_BNDS01000009.1"/>
</dbReference>
<dbReference type="PANTHER" id="PTHR45036">
    <property type="entry name" value="METHYLTRANSFERASE LIKE 7B"/>
    <property type="match status" value="1"/>
</dbReference>
<dbReference type="InterPro" id="IPR013216">
    <property type="entry name" value="Methyltransf_11"/>
</dbReference>
<proteinExistence type="predicted"/>
<dbReference type="Proteomes" id="UP000637074">
    <property type="component" value="Unassembled WGS sequence"/>
</dbReference>
<evidence type="ECO:0000313" key="2">
    <source>
        <dbReference type="EMBL" id="GHH98953.1"/>
    </source>
</evidence>
<dbReference type="SUPFAM" id="SSF53335">
    <property type="entry name" value="S-adenosyl-L-methionine-dependent methyltransferases"/>
    <property type="match status" value="1"/>
</dbReference>
<dbReference type="Pfam" id="PF08241">
    <property type="entry name" value="Methyltransf_11"/>
    <property type="match status" value="1"/>
</dbReference>
<comment type="caution">
    <text evidence="2">The sequence shown here is derived from an EMBL/GenBank/DDBJ whole genome shotgun (WGS) entry which is preliminary data.</text>
</comment>
<dbReference type="EMBL" id="BNDS01000009">
    <property type="protein sequence ID" value="GHH98953.1"/>
    <property type="molecule type" value="Genomic_DNA"/>
</dbReference>
<keyword evidence="3" id="KW-1185">Reference proteome</keyword>
<dbReference type="InterPro" id="IPR029063">
    <property type="entry name" value="SAM-dependent_MTases_sf"/>
</dbReference>
<dbReference type="Gene3D" id="3.40.50.150">
    <property type="entry name" value="Vaccinia Virus protein VP39"/>
    <property type="match status" value="1"/>
</dbReference>